<dbReference type="AlphaFoldDB" id="A0A158FC00"/>
<accession>A0A158FC00</accession>
<protein>
    <submittedName>
        <fullName evidence="1">Uncharacterized protein</fullName>
    </submittedName>
</protein>
<name>A0A158FC00_9BURK</name>
<reference evidence="1 2" key="1">
    <citation type="submission" date="2016-01" db="EMBL/GenBank/DDBJ databases">
        <authorList>
            <person name="Oliw E.H."/>
        </authorList>
    </citation>
    <scope>NUCLEOTIDE SEQUENCE [LARGE SCALE GENOMIC DNA]</scope>
    <source>
        <strain evidence="1">LMG 27134</strain>
    </source>
</reference>
<dbReference type="Proteomes" id="UP000054683">
    <property type="component" value="Unassembled WGS sequence"/>
</dbReference>
<evidence type="ECO:0000313" key="1">
    <source>
        <dbReference type="EMBL" id="SAL17364.1"/>
    </source>
</evidence>
<dbReference type="EMBL" id="FCOK02000004">
    <property type="protein sequence ID" value="SAL17364.1"/>
    <property type="molecule type" value="Genomic_DNA"/>
</dbReference>
<gene>
    <name evidence="1" type="ORF">AWB69_00938</name>
</gene>
<organism evidence="1 2">
    <name type="scientific">Caballeronia udeis</name>
    <dbReference type="NCBI Taxonomy" id="1232866"/>
    <lineage>
        <taxon>Bacteria</taxon>
        <taxon>Pseudomonadati</taxon>
        <taxon>Pseudomonadota</taxon>
        <taxon>Betaproteobacteria</taxon>
        <taxon>Burkholderiales</taxon>
        <taxon>Burkholderiaceae</taxon>
        <taxon>Caballeronia</taxon>
    </lineage>
</organism>
<proteinExistence type="predicted"/>
<evidence type="ECO:0000313" key="2">
    <source>
        <dbReference type="Proteomes" id="UP000054683"/>
    </source>
</evidence>
<sequence length="55" mass="6186">MRKKKCSGGRECCGATAARQCPAWARKEPTRMGSLILVWVVWVSLRGWAKRGVRP</sequence>